<reference evidence="1" key="1">
    <citation type="journal article" date="2015" name="Nature">
        <title>Complex archaea that bridge the gap between prokaryotes and eukaryotes.</title>
        <authorList>
            <person name="Spang A."/>
            <person name="Saw J.H."/>
            <person name="Jorgensen S.L."/>
            <person name="Zaremba-Niedzwiedzka K."/>
            <person name="Martijn J."/>
            <person name="Lind A.E."/>
            <person name="van Eijk R."/>
            <person name="Schleper C."/>
            <person name="Guy L."/>
            <person name="Ettema T.J."/>
        </authorList>
    </citation>
    <scope>NUCLEOTIDE SEQUENCE</scope>
</reference>
<name>A0A0F8Z2K3_9ZZZZ</name>
<comment type="caution">
    <text evidence="1">The sequence shown here is derived from an EMBL/GenBank/DDBJ whole genome shotgun (WGS) entry which is preliminary data.</text>
</comment>
<accession>A0A0F8Z2K3</accession>
<feature type="non-terminal residue" evidence="1">
    <location>
        <position position="20"/>
    </location>
</feature>
<evidence type="ECO:0000313" key="1">
    <source>
        <dbReference type="EMBL" id="KKK60679.1"/>
    </source>
</evidence>
<gene>
    <name evidence="1" type="ORF">LCGC14_3021940</name>
</gene>
<organism evidence="1">
    <name type="scientific">marine sediment metagenome</name>
    <dbReference type="NCBI Taxonomy" id="412755"/>
    <lineage>
        <taxon>unclassified sequences</taxon>
        <taxon>metagenomes</taxon>
        <taxon>ecological metagenomes</taxon>
    </lineage>
</organism>
<proteinExistence type="predicted"/>
<protein>
    <submittedName>
        <fullName evidence="1">Uncharacterized protein</fullName>
    </submittedName>
</protein>
<dbReference type="AlphaFoldDB" id="A0A0F8Z2K3"/>
<sequence length="20" mass="2271">MPHSNVLYLNISVHSVCDIE</sequence>
<dbReference type="EMBL" id="LAZR01062849">
    <property type="protein sequence ID" value="KKK60679.1"/>
    <property type="molecule type" value="Genomic_DNA"/>
</dbReference>